<reference evidence="2 3" key="1">
    <citation type="submission" date="2014-12" db="EMBL/GenBank/DDBJ databases">
        <title>Denitrispirillum autotrophicum gen. nov., sp. nov., Denitrifying, Facultatively Autotrophic Bacteria Isolated from Rice Paddy Soil.</title>
        <authorList>
            <person name="Ishii S."/>
            <person name="Ashida N."/>
            <person name="Ohno H."/>
            <person name="Otsuka S."/>
            <person name="Yokota A."/>
            <person name="Senoo K."/>
        </authorList>
    </citation>
    <scope>NUCLEOTIDE SEQUENCE [LARGE SCALE GENOMIC DNA]</scope>
    <source>
        <strain evidence="2 3">TSA66</strain>
    </source>
</reference>
<sequence>MTRKLHDMQQPHEMQLKDAVRNSAQHIWQAGLGAFTTVREEGSELLARLMKEGASLQTRTQQLAGQKISDAITRMGETIGRQTTAPLVKMEEVFEERFTRTLRNFGVPTQDDLKALTDEIEDLHKTVKALSGAGAHARKAPAKGKEKAGAKTGARAASGARNSPMLKKQARVAAARA</sequence>
<protein>
    <recommendedName>
        <fullName evidence="4">Poly granule associated protein</fullName>
    </recommendedName>
</protein>
<evidence type="ECO:0000313" key="2">
    <source>
        <dbReference type="EMBL" id="KIF83193.1"/>
    </source>
</evidence>
<dbReference type="OrthoDB" id="5801582at2"/>
<feature type="region of interest" description="Disordered" evidence="1">
    <location>
        <begin position="132"/>
        <end position="177"/>
    </location>
</feature>
<feature type="compositionally biased region" description="Low complexity" evidence="1">
    <location>
        <begin position="150"/>
        <end position="161"/>
    </location>
</feature>
<dbReference type="RefSeq" id="WP_040041818.1">
    <property type="nucleotide sequence ID" value="NZ_JWJG01000028.1"/>
</dbReference>
<gene>
    <name evidence="2" type="ORF">TSA66_23920</name>
</gene>
<comment type="caution">
    <text evidence="2">The sequence shown here is derived from an EMBL/GenBank/DDBJ whole genome shotgun (WGS) entry which is preliminary data.</text>
</comment>
<dbReference type="PANTHER" id="PTHR38664">
    <property type="entry name" value="SLR0058 PROTEIN"/>
    <property type="match status" value="1"/>
</dbReference>
<evidence type="ECO:0008006" key="4">
    <source>
        <dbReference type="Google" id="ProtNLM"/>
    </source>
</evidence>
<proteinExistence type="predicted"/>
<name>A0A0C1Y8E0_9BURK</name>
<keyword evidence="3" id="KW-1185">Reference proteome</keyword>
<dbReference type="EMBL" id="JWJG01000028">
    <property type="protein sequence ID" value="KIF83193.1"/>
    <property type="molecule type" value="Genomic_DNA"/>
</dbReference>
<evidence type="ECO:0000256" key="1">
    <source>
        <dbReference type="SAM" id="MobiDB-lite"/>
    </source>
</evidence>
<evidence type="ECO:0000313" key="3">
    <source>
        <dbReference type="Proteomes" id="UP000031572"/>
    </source>
</evidence>
<dbReference type="Pfam" id="PF05597">
    <property type="entry name" value="Phasin"/>
    <property type="match status" value="1"/>
</dbReference>
<dbReference type="AlphaFoldDB" id="A0A0C1Y8E0"/>
<dbReference type="InterPro" id="IPR008769">
    <property type="entry name" value="PhaF_PhaI"/>
</dbReference>
<accession>A0A0C1Y8E0</accession>
<dbReference type="Proteomes" id="UP000031572">
    <property type="component" value="Unassembled WGS sequence"/>
</dbReference>
<dbReference type="STRING" id="709839.TSA66_23920"/>
<dbReference type="PANTHER" id="PTHR38664:SF1">
    <property type="entry name" value="SLR0058 PROTEIN"/>
    <property type="match status" value="1"/>
</dbReference>
<organism evidence="2 3">
    <name type="scientific">Noviherbaspirillum autotrophicum</name>
    <dbReference type="NCBI Taxonomy" id="709839"/>
    <lineage>
        <taxon>Bacteria</taxon>
        <taxon>Pseudomonadati</taxon>
        <taxon>Pseudomonadota</taxon>
        <taxon>Betaproteobacteria</taxon>
        <taxon>Burkholderiales</taxon>
        <taxon>Oxalobacteraceae</taxon>
        <taxon>Noviherbaspirillum</taxon>
    </lineage>
</organism>